<feature type="region of interest" description="Disordered" evidence="4">
    <location>
        <begin position="22"/>
        <end position="43"/>
    </location>
</feature>
<dbReference type="SUPFAM" id="SSF53474">
    <property type="entry name" value="alpha/beta-Hydrolases"/>
    <property type="match status" value="1"/>
</dbReference>
<accession>A0A285EAH9</accession>
<dbReference type="Proteomes" id="UP000219514">
    <property type="component" value="Unassembled WGS sequence"/>
</dbReference>
<evidence type="ECO:0000256" key="3">
    <source>
        <dbReference type="ARBA" id="ARBA00022801"/>
    </source>
</evidence>
<evidence type="ECO:0000256" key="1">
    <source>
        <dbReference type="ARBA" id="ARBA00010088"/>
    </source>
</evidence>
<dbReference type="PROSITE" id="PS51257">
    <property type="entry name" value="PROKAR_LIPOPROTEIN"/>
    <property type="match status" value="1"/>
</dbReference>
<evidence type="ECO:0000256" key="4">
    <source>
        <dbReference type="SAM" id="MobiDB-lite"/>
    </source>
</evidence>
<dbReference type="RefSeq" id="WP_097206027.1">
    <property type="nucleotide sequence ID" value="NZ_JACHXB010000004.1"/>
</dbReference>
<keyword evidence="3 7" id="KW-0378">Hydrolase</keyword>
<proteinExistence type="inferred from homology"/>
<keyword evidence="2 5" id="KW-0732">Signal</keyword>
<dbReference type="PANTHER" id="PTHR43248:SF29">
    <property type="entry name" value="TRIPEPTIDYL AMINOPEPTIDASE"/>
    <property type="match status" value="1"/>
</dbReference>
<evidence type="ECO:0000259" key="6">
    <source>
        <dbReference type="Pfam" id="PF00561"/>
    </source>
</evidence>
<name>A0A285EAH9_9ACTN</name>
<evidence type="ECO:0000313" key="8">
    <source>
        <dbReference type="Proteomes" id="UP000219514"/>
    </source>
</evidence>
<evidence type="ECO:0000256" key="5">
    <source>
        <dbReference type="SAM" id="SignalP"/>
    </source>
</evidence>
<feature type="domain" description="AB hydrolase-1" evidence="6">
    <location>
        <begin position="109"/>
        <end position="489"/>
    </location>
</feature>
<dbReference type="InterPro" id="IPR029058">
    <property type="entry name" value="AB_hydrolase_fold"/>
</dbReference>
<keyword evidence="8" id="KW-1185">Reference proteome</keyword>
<evidence type="ECO:0000256" key="2">
    <source>
        <dbReference type="ARBA" id="ARBA00022729"/>
    </source>
</evidence>
<gene>
    <name evidence="7" type="ORF">SAMN06893097_103166</name>
</gene>
<dbReference type="GO" id="GO:0016787">
    <property type="term" value="F:hydrolase activity"/>
    <property type="evidence" value="ECO:0007669"/>
    <property type="project" value="UniProtKB-KW"/>
</dbReference>
<feature type="signal peptide" evidence="5">
    <location>
        <begin position="1"/>
        <end position="24"/>
    </location>
</feature>
<dbReference type="Gene3D" id="3.40.50.1820">
    <property type="entry name" value="alpha/beta hydrolase"/>
    <property type="match status" value="1"/>
</dbReference>
<feature type="compositionally biased region" description="Low complexity" evidence="4">
    <location>
        <begin position="22"/>
        <end position="41"/>
    </location>
</feature>
<evidence type="ECO:0000313" key="7">
    <source>
        <dbReference type="EMBL" id="SNX95997.1"/>
    </source>
</evidence>
<dbReference type="InterPro" id="IPR000073">
    <property type="entry name" value="AB_hydrolase_1"/>
</dbReference>
<dbReference type="Pfam" id="PF00561">
    <property type="entry name" value="Abhydrolase_1"/>
    <property type="match status" value="1"/>
</dbReference>
<comment type="similarity">
    <text evidence="1">Belongs to the peptidase S33 family.</text>
</comment>
<dbReference type="AlphaFoldDB" id="A0A285EAH9"/>
<dbReference type="PANTHER" id="PTHR43248">
    <property type="entry name" value="2-SUCCINYL-6-HYDROXY-2,4-CYCLOHEXADIENE-1-CARBOXYLATE SYNTHASE"/>
    <property type="match status" value="1"/>
</dbReference>
<dbReference type="OrthoDB" id="3930934at2"/>
<dbReference type="EMBL" id="OBDO01000003">
    <property type="protein sequence ID" value="SNX95997.1"/>
    <property type="molecule type" value="Genomic_DNA"/>
</dbReference>
<organism evidence="7 8">
    <name type="scientific">Geodermatophilus sabuli</name>
    <dbReference type="NCBI Taxonomy" id="1564158"/>
    <lineage>
        <taxon>Bacteria</taxon>
        <taxon>Bacillati</taxon>
        <taxon>Actinomycetota</taxon>
        <taxon>Actinomycetes</taxon>
        <taxon>Geodermatophilales</taxon>
        <taxon>Geodermatophilaceae</taxon>
        <taxon>Geodermatophilus</taxon>
    </lineage>
</organism>
<reference evidence="7 8" key="1">
    <citation type="submission" date="2017-09" db="EMBL/GenBank/DDBJ databases">
        <authorList>
            <person name="Ehlers B."/>
            <person name="Leendertz F.H."/>
        </authorList>
    </citation>
    <scope>NUCLEOTIDE SEQUENCE [LARGE SCALE GENOMIC DNA]</scope>
    <source>
        <strain evidence="7 8">DSM 46844</strain>
    </source>
</reference>
<sequence length="518" mass="53676">MRLSRGLVAVVSGLLLAVSGCTSSDPGSPDSSAASTTPAAPEAEEIAWSDCDEQIQSVIAGTPGSERDILFECGSTQVPITYAEPQGEKLTIFLVRARLATQTDRIGSLVINPGGPGGSGADAAIQRALTMPENVLNRFDLVGFDPRGVGLSTPAVECVPDELKDRVLAAEPRPVSDEQLDDSFALAQEVVDGCTDEYGDALGTFNTTDTARDLDLLREGLGDEQLTFLGWSYGTTLGSTYAELFPDRVRALALDAAVDPDNDPQADAEASAAGLEAGFDAFAANCTSLVAGCPIGAEPRRFVDELLAQAAQAPIPSARAGETRQATPGVVLTAVQAGLYNTSAWPQLAQGLAAARNGDAQGLFSLADAYNGRLQDGTYSNLIDANLAVTCADRDPDTQLAEDEIRALAADWGQRYPLFGAGSAASLYTCSGWEAERTPLPARDAAGAAPILVVGNTGDPVTPLPGAEDMAADLTSAVLLVWQGLGHTSYPKTGCVNDVVNAYLVDLVVPADGATCPL</sequence>
<feature type="chain" id="PRO_5039397203" evidence="5">
    <location>
        <begin position="25"/>
        <end position="518"/>
    </location>
</feature>
<protein>
    <submittedName>
        <fullName evidence="7">Alpha/beta hydrolase fold</fullName>
    </submittedName>
</protein>
<dbReference type="InterPro" id="IPR051601">
    <property type="entry name" value="Serine_prot/Carboxylest_S33"/>
</dbReference>